<gene>
    <name evidence="12" type="ORF">DRW07_13315</name>
</gene>
<evidence type="ECO:0000256" key="9">
    <source>
        <dbReference type="RuleBase" id="RU361267"/>
    </source>
</evidence>
<sequence>MLALLRIILIAIGFLVVNIIVLAACIVRPFHRNNVHFAGQMYSQISTILGIKIEIEVDEAVKKDEKYVYIANHQNSYDIFTICRAAQPGVVTIGKKSLKWIPIFGQVYFLSGNIMIDRGNSGKAKNTLSVAARKIKEKGLSVWMFPEGTRSYGRGLLPFKSGAFRLALETDEPVVMVCASDTHKKIQLNRWDNGTIYIRICAPEKIDQSKTPREWSEYFHAKMQAELAKLNARENTKV</sequence>
<keyword evidence="10" id="KW-0812">Transmembrane</keyword>
<keyword evidence="10" id="KW-1133">Transmembrane helix</keyword>
<comment type="similarity">
    <text evidence="4 9">Belongs to the 1-acyl-sn-glycerol-3-phosphate acyltransferase family.</text>
</comment>
<dbReference type="Pfam" id="PF01553">
    <property type="entry name" value="Acyltransferase"/>
    <property type="match status" value="1"/>
</dbReference>
<keyword evidence="8 9" id="KW-0012">Acyltransferase</keyword>
<proteinExistence type="inferred from homology"/>
<keyword evidence="7 9" id="KW-0808">Transferase</keyword>
<comment type="domain">
    <text evidence="9">The HXXXXD motif is essential for acyltransferase activity and may constitute the binding site for the phosphate moiety of the glycerol-3-phosphate.</text>
</comment>
<keyword evidence="9" id="KW-0594">Phospholipid biosynthesis</keyword>
<comment type="catalytic activity">
    <reaction evidence="1 9">
        <text>a 1-acyl-sn-glycero-3-phosphate + an acyl-CoA = a 1,2-diacyl-sn-glycero-3-phosphate + CoA</text>
        <dbReference type="Rhea" id="RHEA:19709"/>
        <dbReference type="ChEBI" id="CHEBI:57287"/>
        <dbReference type="ChEBI" id="CHEBI:57970"/>
        <dbReference type="ChEBI" id="CHEBI:58342"/>
        <dbReference type="ChEBI" id="CHEBI:58608"/>
        <dbReference type="EC" id="2.3.1.51"/>
    </reaction>
</comment>
<evidence type="ECO:0000256" key="6">
    <source>
        <dbReference type="ARBA" id="ARBA00016139"/>
    </source>
</evidence>
<dbReference type="SUPFAM" id="SSF69593">
    <property type="entry name" value="Glycerol-3-phosphate (1)-acyltransferase"/>
    <property type="match status" value="1"/>
</dbReference>
<dbReference type="GO" id="GO:0003841">
    <property type="term" value="F:1-acylglycerol-3-phosphate O-acyltransferase activity"/>
    <property type="evidence" value="ECO:0007669"/>
    <property type="project" value="UniProtKB-UniRule"/>
</dbReference>
<dbReference type="GO" id="GO:0016024">
    <property type="term" value="P:CDP-diacylglycerol biosynthetic process"/>
    <property type="evidence" value="ECO:0007669"/>
    <property type="project" value="UniProtKB-UniPathway"/>
</dbReference>
<dbReference type="EMBL" id="RPOK01000004">
    <property type="protein sequence ID" value="RPJ65788.1"/>
    <property type="molecule type" value="Genomic_DNA"/>
</dbReference>
<dbReference type="GO" id="GO:0005886">
    <property type="term" value="C:plasma membrane"/>
    <property type="evidence" value="ECO:0007669"/>
    <property type="project" value="TreeGrafter"/>
</dbReference>
<evidence type="ECO:0000256" key="5">
    <source>
        <dbReference type="ARBA" id="ARBA00013211"/>
    </source>
</evidence>
<dbReference type="Proteomes" id="UP000275281">
    <property type="component" value="Unassembled WGS sequence"/>
</dbReference>
<reference evidence="12 13" key="1">
    <citation type="submission" date="2018-11" db="EMBL/GenBank/DDBJ databases">
        <authorList>
            <person name="Ye M.-Q."/>
            <person name="Du Z.-J."/>
        </authorList>
    </citation>
    <scope>NUCLEOTIDE SEQUENCE [LARGE SCALE GENOMIC DNA]</scope>
    <source>
        <strain evidence="12 13">U0105</strain>
    </source>
</reference>
<comment type="pathway">
    <text evidence="2">Phospholipid metabolism; CDP-diacylglycerol biosynthesis; CDP-diacylglycerol from sn-glycerol 3-phosphate: step 2/3.</text>
</comment>
<dbReference type="RefSeq" id="WP_124028419.1">
    <property type="nucleotide sequence ID" value="NZ_JBHRSN010000007.1"/>
</dbReference>
<dbReference type="PANTHER" id="PTHR10434:SF11">
    <property type="entry name" value="1-ACYL-SN-GLYCEROL-3-PHOSPHATE ACYLTRANSFERASE"/>
    <property type="match status" value="1"/>
</dbReference>
<feature type="transmembrane region" description="Helical" evidence="10">
    <location>
        <begin position="6"/>
        <end position="27"/>
    </location>
</feature>
<dbReference type="GO" id="GO:0006654">
    <property type="term" value="P:phosphatidic acid biosynthetic process"/>
    <property type="evidence" value="ECO:0007669"/>
    <property type="project" value="TreeGrafter"/>
</dbReference>
<evidence type="ECO:0000259" key="11">
    <source>
        <dbReference type="SMART" id="SM00563"/>
    </source>
</evidence>
<dbReference type="OrthoDB" id="5290997at2"/>
<evidence type="ECO:0000256" key="8">
    <source>
        <dbReference type="ARBA" id="ARBA00023315"/>
    </source>
</evidence>
<dbReference type="AlphaFoldDB" id="A0A3N5Z9C0"/>
<name>A0A3N5Z9C0_9ALTE</name>
<dbReference type="PANTHER" id="PTHR10434">
    <property type="entry name" value="1-ACYL-SN-GLYCEROL-3-PHOSPHATE ACYLTRANSFERASE"/>
    <property type="match status" value="1"/>
</dbReference>
<dbReference type="PROSITE" id="PS51257">
    <property type="entry name" value="PROKAR_LIPOPROTEIN"/>
    <property type="match status" value="1"/>
</dbReference>
<dbReference type="UniPathway" id="UPA00557">
    <property type="reaction ID" value="UER00613"/>
</dbReference>
<comment type="caution">
    <text evidence="12">The sequence shown here is derived from an EMBL/GenBank/DDBJ whole genome shotgun (WGS) entry which is preliminary data.</text>
</comment>
<keyword evidence="9" id="KW-0444">Lipid biosynthesis</keyword>
<evidence type="ECO:0000256" key="1">
    <source>
        <dbReference type="ARBA" id="ARBA00001141"/>
    </source>
</evidence>
<evidence type="ECO:0000256" key="4">
    <source>
        <dbReference type="ARBA" id="ARBA00008655"/>
    </source>
</evidence>
<organism evidence="12 13">
    <name type="scientific">Alteromonas sediminis</name>
    <dbReference type="NCBI Taxonomy" id="2259342"/>
    <lineage>
        <taxon>Bacteria</taxon>
        <taxon>Pseudomonadati</taxon>
        <taxon>Pseudomonadota</taxon>
        <taxon>Gammaproteobacteria</taxon>
        <taxon>Alteromonadales</taxon>
        <taxon>Alteromonadaceae</taxon>
        <taxon>Alteromonas/Salinimonas group</taxon>
        <taxon>Alteromonas</taxon>
    </lineage>
</organism>
<evidence type="ECO:0000256" key="3">
    <source>
        <dbReference type="ARBA" id="ARBA00005189"/>
    </source>
</evidence>
<keyword evidence="9" id="KW-0443">Lipid metabolism</keyword>
<dbReference type="EC" id="2.3.1.51" evidence="5 9"/>
<protein>
    <recommendedName>
        <fullName evidence="6 9">1-acyl-sn-glycerol-3-phosphate acyltransferase</fullName>
        <ecNumber evidence="5 9">2.3.1.51</ecNumber>
    </recommendedName>
</protein>
<keyword evidence="13" id="KW-1185">Reference proteome</keyword>
<dbReference type="CDD" id="cd07989">
    <property type="entry name" value="LPLAT_AGPAT-like"/>
    <property type="match status" value="1"/>
</dbReference>
<evidence type="ECO:0000256" key="10">
    <source>
        <dbReference type="SAM" id="Phobius"/>
    </source>
</evidence>
<dbReference type="SMART" id="SM00563">
    <property type="entry name" value="PlsC"/>
    <property type="match status" value="1"/>
</dbReference>
<dbReference type="InterPro" id="IPR004552">
    <property type="entry name" value="AGP_acyltrans"/>
</dbReference>
<keyword evidence="10" id="KW-0472">Membrane</keyword>
<feature type="domain" description="Phospholipid/glycerol acyltransferase" evidence="11">
    <location>
        <begin position="67"/>
        <end position="182"/>
    </location>
</feature>
<evidence type="ECO:0000256" key="2">
    <source>
        <dbReference type="ARBA" id="ARBA00004728"/>
    </source>
</evidence>
<accession>A0A3N5Z9C0</accession>
<evidence type="ECO:0000313" key="13">
    <source>
        <dbReference type="Proteomes" id="UP000275281"/>
    </source>
</evidence>
<dbReference type="NCBIfam" id="TIGR00530">
    <property type="entry name" value="AGP_acyltrn"/>
    <property type="match status" value="1"/>
</dbReference>
<comment type="pathway">
    <text evidence="3">Lipid metabolism.</text>
</comment>
<evidence type="ECO:0000256" key="7">
    <source>
        <dbReference type="ARBA" id="ARBA00022679"/>
    </source>
</evidence>
<evidence type="ECO:0000313" key="12">
    <source>
        <dbReference type="EMBL" id="RPJ65788.1"/>
    </source>
</evidence>
<dbReference type="InterPro" id="IPR002123">
    <property type="entry name" value="Plipid/glycerol_acylTrfase"/>
</dbReference>
<keyword evidence="9" id="KW-1208">Phospholipid metabolism</keyword>